<keyword evidence="6" id="KW-0482">Metalloprotease</keyword>
<dbReference type="EC" id="3.4.24.-" evidence="11"/>
<dbReference type="InterPro" id="IPR050570">
    <property type="entry name" value="Cell_wall_metabolism_enzyme"/>
</dbReference>
<dbReference type="Proteomes" id="UP001589755">
    <property type="component" value="Unassembled WGS sequence"/>
</dbReference>
<evidence type="ECO:0000256" key="3">
    <source>
        <dbReference type="ARBA" id="ARBA00022723"/>
    </source>
</evidence>
<keyword evidence="4 11" id="KW-0378">Hydrolase</keyword>
<comment type="caution">
    <text evidence="11">The sequence shown here is derived from an EMBL/GenBank/DDBJ whole genome shotgun (WGS) entry which is preliminary data.</text>
</comment>
<dbReference type="PANTHER" id="PTHR21666">
    <property type="entry name" value="PEPTIDASE-RELATED"/>
    <property type="match status" value="1"/>
</dbReference>
<feature type="transmembrane region" description="Helical" evidence="9">
    <location>
        <begin position="44"/>
        <end position="68"/>
    </location>
</feature>
<keyword evidence="7" id="KW-0175">Coiled coil</keyword>
<dbReference type="EMBL" id="JBHLXD010000006">
    <property type="protein sequence ID" value="MFC0207731.1"/>
    <property type="molecule type" value="Genomic_DNA"/>
</dbReference>
<name>A0ABV6D508_9HYPH</name>
<dbReference type="InterPro" id="IPR011055">
    <property type="entry name" value="Dup_hybrid_motif"/>
</dbReference>
<gene>
    <name evidence="11" type="ORF">ACFFJ2_04870</name>
</gene>
<evidence type="ECO:0000313" key="12">
    <source>
        <dbReference type="Proteomes" id="UP001589755"/>
    </source>
</evidence>
<accession>A0ABV6D508</accession>
<evidence type="ECO:0000256" key="4">
    <source>
        <dbReference type="ARBA" id="ARBA00022801"/>
    </source>
</evidence>
<feature type="coiled-coil region" evidence="7">
    <location>
        <begin position="78"/>
        <end position="105"/>
    </location>
</feature>
<reference evidence="11 12" key="1">
    <citation type="submission" date="2024-09" db="EMBL/GenBank/DDBJ databases">
        <authorList>
            <person name="Sun Q."/>
            <person name="Mori K."/>
        </authorList>
    </citation>
    <scope>NUCLEOTIDE SEQUENCE [LARGE SCALE GENOMIC DNA]</scope>
    <source>
        <strain evidence="11 12">CCM 8543</strain>
    </source>
</reference>
<keyword evidence="3" id="KW-0479">Metal-binding</keyword>
<sequence>MLFLQTGAAVKGTKGAGSSGRRKKPATIIIARGDDIRYFTVRPWMAAAASVLIAAASASYIAATAYWVMRDDLLGAAMARQVELRQTYEERIAVLRAELDRVTSRQLLDQQLMQRKMGELIHRQEELKERHARLRPVLERAAGLTGPEDVPVPSPRPDSHAAAGEVMPGLDGMTTATAFAATSRPSRLPWPIRRQTVEPEGAKRMFASITHTLNEMEAEQVARVETLAERAYRTAETIAEALAEAGIPLADDYGETNMGGPLIAAEEADFDDRVQELDEALRRLAALRQTARRVPIANPVPGAAVTSGFGMRRDPILRRKAYHSGIDFRARQGAPIRATGAGTVVSAGWNGGYGRMVEIDHGDGLTTRYAHLSRILVKPGETVEAGSLVGHAGSSGRSTGPHLHYEVRRDGRAIDPLTFISAGRRISDYL</sequence>
<dbReference type="Gene3D" id="2.70.70.10">
    <property type="entry name" value="Glucose Permease (Domain IIA)"/>
    <property type="match status" value="1"/>
</dbReference>
<keyword evidence="12" id="KW-1185">Reference proteome</keyword>
<evidence type="ECO:0000256" key="5">
    <source>
        <dbReference type="ARBA" id="ARBA00022833"/>
    </source>
</evidence>
<protein>
    <submittedName>
        <fullName evidence="11">M23 family metallopeptidase</fullName>
        <ecNumber evidence="11">3.4.24.-</ecNumber>
    </submittedName>
</protein>
<keyword evidence="9" id="KW-1133">Transmembrane helix</keyword>
<keyword evidence="9" id="KW-0812">Transmembrane</keyword>
<evidence type="ECO:0000256" key="8">
    <source>
        <dbReference type="SAM" id="MobiDB-lite"/>
    </source>
</evidence>
<keyword evidence="5" id="KW-0862">Zinc</keyword>
<evidence type="ECO:0000256" key="7">
    <source>
        <dbReference type="SAM" id="Coils"/>
    </source>
</evidence>
<keyword evidence="9" id="KW-0472">Membrane</keyword>
<dbReference type="SUPFAM" id="SSF51261">
    <property type="entry name" value="Duplicated hybrid motif"/>
    <property type="match status" value="1"/>
</dbReference>
<evidence type="ECO:0000313" key="11">
    <source>
        <dbReference type="EMBL" id="MFC0207731.1"/>
    </source>
</evidence>
<feature type="region of interest" description="Disordered" evidence="8">
    <location>
        <begin position="1"/>
        <end position="21"/>
    </location>
</feature>
<evidence type="ECO:0000256" key="6">
    <source>
        <dbReference type="ARBA" id="ARBA00023049"/>
    </source>
</evidence>
<proteinExistence type="predicted"/>
<dbReference type="PANTHER" id="PTHR21666:SF288">
    <property type="entry name" value="CELL DIVISION PROTEIN YTFB"/>
    <property type="match status" value="1"/>
</dbReference>
<keyword evidence="2" id="KW-0645">Protease</keyword>
<evidence type="ECO:0000256" key="2">
    <source>
        <dbReference type="ARBA" id="ARBA00022670"/>
    </source>
</evidence>
<dbReference type="GO" id="GO:0016787">
    <property type="term" value="F:hydrolase activity"/>
    <property type="evidence" value="ECO:0007669"/>
    <property type="project" value="UniProtKB-KW"/>
</dbReference>
<dbReference type="Pfam" id="PF01551">
    <property type="entry name" value="Peptidase_M23"/>
    <property type="match status" value="1"/>
</dbReference>
<feature type="domain" description="M23ase beta-sheet core" evidence="10">
    <location>
        <begin position="322"/>
        <end position="416"/>
    </location>
</feature>
<dbReference type="RefSeq" id="WP_378074575.1">
    <property type="nucleotide sequence ID" value="NZ_JBHLXD010000006.1"/>
</dbReference>
<evidence type="ECO:0000256" key="9">
    <source>
        <dbReference type="SAM" id="Phobius"/>
    </source>
</evidence>
<organism evidence="11 12">
    <name type="scientific">Chelativorans intermedius</name>
    <dbReference type="NCBI Taxonomy" id="515947"/>
    <lineage>
        <taxon>Bacteria</taxon>
        <taxon>Pseudomonadati</taxon>
        <taxon>Pseudomonadota</taxon>
        <taxon>Alphaproteobacteria</taxon>
        <taxon>Hyphomicrobiales</taxon>
        <taxon>Phyllobacteriaceae</taxon>
        <taxon>Chelativorans</taxon>
    </lineage>
</organism>
<evidence type="ECO:0000256" key="1">
    <source>
        <dbReference type="ARBA" id="ARBA00001947"/>
    </source>
</evidence>
<comment type="cofactor">
    <cofactor evidence="1">
        <name>Zn(2+)</name>
        <dbReference type="ChEBI" id="CHEBI:29105"/>
    </cofactor>
</comment>
<dbReference type="CDD" id="cd12797">
    <property type="entry name" value="M23_peptidase"/>
    <property type="match status" value="1"/>
</dbReference>
<evidence type="ECO:0000259" key="10">
    <source>
        <dbReference type="Pfam" id="PF01551"/>
    </source>
</evidence>
<feature type="compositionally biased region" description="Low complexity" evidence="8">
    <location>
        <begin position="1"/>
        <end position="13"/>
    </location>
</feature>
<dbReference type="InterPro" id="IPR016047">
    <property type="entry name" value="M23ase_b-sheet_dom"/>
</dbReference>